<dbReference type="EMBL" id="CP011311">
    <property type="protein sequence ID" value="AKE38950.1"/>
    <property type="molecule type" value="Genomic_DNA"/>
</dbReference>
<dbReference type="GO" id="GO:0051082">
    <property type="term" value="F:unfolded protein binding"/>
    <property type="evidence" value="ECO:0007669"/>
    <property type="project" value="InterPro"/>
</dbReference>
<dbReference type="PATRIC" id="fig|161896.4.peg.961"/>
<dbReference type="OrthoDB" id="4307003at2"/>
<reference evidence="2 3" key="1">
    <citation type="journal article" date="2015" name="Genome Announc.">
        <title>Complete Genome Sequence of Corynebacterium camporealensis DSM 44610, Isolated from the Milk of a Manchega Sheep with Subclinical Mastitis.</title>
        <authorList>
            <person name="Ruckert C."/>
            <person name="Albersmeier A."/>
            <person name="Winkler A."/>
            <person name="Tauch A."/>
        </authorList>
    </citation>
    <scope>NUCLEOTIDE SEQUENCE [LARGE SCALE GENOMIC DNA]</scope>
    <source>
        <strain evidence="2 3">DSM 44610</strain>
    </source>
</reference>
<evidence type="ECO:0000313" key="3">
    <source>
        <dbReference type="Proteomes" id="UP000033566"/>
    </source>
</evidence>
<dbReference type="GO" id="GO:0016530">
    <property type="term" value="F:metallochaperone activity"/>
    <property type="evidence" value="ECO:0007669"/>
    <property type="project" value="TreeGrafter"/>
</dbReference>
<evidence type="ECO:0000256" key="1">
    <source>
        <dbReference type="SAM" id="MobiDB-lite"/>
    </source>
</evidence>
<protein>
    <submittedName>
        <fullName evidence="2">Respiratory nitrate reductase chaperone NarJ</fullName>
        <ecNumber evidence="2">1.7.99.4</ecNumber>
    </submittedName>
</protein>
<dbReference type="Proteomes" id="UP000033566">
    <property type="component" value="Chromosome"/>
</dbReference>
<keyword evidence="3" id="KW-1185">Reference proteome</keyword>
<dbReference type="PANTHER" id="PTHR43680:SF2">
    <property type="entry name" value="NITRATE REDUCTASE MOLYBDENUM COFACTOR ASSEMBLY CHAPERONE NARJ"/>
    <property type="match status" value="1"/>
</dbReference>
<sequence>MNIFDKLRSRQAQVSSTPPDDAVAGFGTPAGVASKGSAKDLQRTQRTHTGPLPEHFVESVPVTEQQRRIVAMAASVLLAYPEEDFFDRLEIVEEQVAQLPAPIASDFGRFADWLHAAGLRGVEEHYVETFDQRRRCSLFLSYFAVGDTRQRGMAILSFRQQLESLGFEVPDDELADHLCVVLEAVGLTEGETHERAVEMLGSYREGIEVLRAALTALNSPYALVITALCKALPEISKDTAQKYIDLIRTSPPAEMVGIADLPFPTAQPSHI</sequence>
<dbReference type="GO" id="GO:0051131">
    <property type="term" value="P:chaperone-mediated protein complex assembly"/>
    <property type="evidence" value="ECO:0007669"/>
    <property type="project" value="InterPro"/>
</dbReference>
<dbReference type="Gene3D" id="1.10.3480.10">
    <property type="entry name" value="TorD-like"/>
    <property type="match status" value="1"/>
</dbReference>
<feature type="region of interest" description="Disordered" evidence="1">
    <location>
        <begin position="1"/>
        <end position="53"/>
    </location>
</feature>
<dbReference type="NCBIfam" id="TIGR00684">
    <property type="entry name" value="narJ"/>
    <property type="match status" value="1"/>
</dbReference>
<dbReference type="InterPro" id="IPR003765">
    <property type="entry name" value="NO3_reductase_chaperone_NarJ"/>
</dbReference>
<dbReference type="Pfam" id="PF02613">
    <property type="entry name" value="Nitrate_red_del"/>
    <property type="match status" value="1"/>
</dbReference>
<dbReference type="InterPro" id="IPR036411">
    <property type="entry name" value="TorD-like_sf"/>
</dbReference>
<dbReference type="AlphaFoldDB" id="A0A0F6QWG5"/>
<name>A0A0F6QWG5_9CORY</name>
<proteinExistence type="predicted"/>
<dbReference type="HOGENOM" id="CLU_084469_1_0_11"/>
<dbReference type="STRING" id="161896.UL81_04890"/>
<evidence type="ECO:0000313" key="2">
    <source>
        <dbReference type="EMBL" id="AKE38950.1"/>
    </source>
</evidence>
<keyword evidence="2" id="KW-0560">Oxidoreductase</keyword>
<dbReference type="RefSeq" id="WP_081961441.1">
    <property type="nucleotide sequence ID" value="NZ_CP011311.1"/>
</dbReference>
<dbReference type="KEGG" id="ccj:UL81_04890"/>
<dbReference type="GO" id="GO:0016491">
    <property type="term" value="F:oxidoreductase activity"/>
    <property type="evidence" value="ECO:0007669"/>
    <property type="project" value="UniProtKB-KW"/>
</dbReference>
<dbReference type="PANTHER" id="PTHR43680">
    <property type="entry name" value="NITRATE REDUCTASE MOLYBDENUM COFACTOR ASSEMBLY CHAPERONE"/>
    <property type="match status" value="1"/>
</dbReference>
<dbReference type="InterPro" id="IPR020945">
    <property type="entry name" value="DMSO/NO3_reduct_chaperone"/>
</dbReference>
<dbReference type="GO" id="GO:0042128">
    <property type="term" value="P:nitrate assimilation"/>
    <property type="evidence" value="ECO:0007669"/>
    <property type="project" value="TreeGrafter"/>
</dbReference>
<gene>
    <name evidence="2" type="primary">narJ</name>
    <name evidence="2" type="ORF">UL81_04890</name>
</gene>
<organism evidence="2 3">
    <name type="scientific">Corynebacterium camporealensis</name>
    <dbReference type="NCBI Taxonomy" id="161896"/>
    <lineage>
        <taxon>Bacteria</taxon>
        <taxon>Bacillati</taxon>
        <taxon>Actinomycetota</taxon>
        <taxon>Actinomycetes</taxon>
        <taxon>Mycobacteriales</taxon>
        <taxon>Corynebacteriaceae</taxon>
        <taxon>Corynebacterium</taxon>
    </lineage>
</organism>
<dbReference type="SUPFAM" id="SSF89155">
    <property type="entry name" value="TorD-like"/>
    <property type="match status" value="1"/>
</dbReference>
<dbReference type="EC" id="1.7.99.4" evidence="2"/>
<accession>A0A0F6QWG5</accession>